<gene>
    <name evidence="1" type="ORF">JTE90_011530</name>
</gene>
<protein>
    <submittedName>
        <fullName evidence="1">Uncharacterized protein</fullName>
    </submittedName>
</protein>
<name>A0AAV6UIE8_9ARAC</name>
<dbReference type="AlphaFoldDB" id="A0AAV6UIE8"/>
<dbReference type="Proteomes" id="UP000827092">
    <property type="component" value="Unassembled WGS sequence"/>
</dbReference>
<reference evidence="1 2" key="1">
    <citation type="journal article" date="2022" name="Nat. Ecol. Evol.">
        <title>A masculinizing supergene underlies an exaggerated male reproductive morph in a spider.</title>
        <authorList>
            <person name="Hendrickx F."/>
            <person name="De Corte Z."/>
            <person name="Sonet G."/>
            <person name="Van Belleghem S.M."/>
            <person name="Kostlbacher S."/>
            <person name="Vangestel C."/>
        </authorList>
    </citation>
    <scope>NUCLEOTIDE SEQUENCE [LARGE SCALE GENOMIC DNA]</scope>
    <source>
        <strain evidence="1">W744_W776</strain>
    </source>
</reference>
<comment type="caution">
    <text evidence="1">The sequence shown here is derived from an EMBL/GenBank/DDBJ whole genome shotgun (WGS) entry which is preliminary data.</text>
</comment>
<evidence type="ECO:0000313" key="2">
    <source>
        <dbReference type="Proteomes" id="UP000827092"/>
    </source>
</evidence>
<proteinExistence type="predicted"/>
<evidence type="ECO:0000313" key="1">
    <source>
        <dbReference type="EMBL" id="KAG8184032.1"/>
    </source>
</evidence>
<sequence>MVDQQQARGPARYIWVWGQIRDTPEIMDSVGCDTVRFPWSIAVWPHPFNASSSRKIHPGKRHHQRNVQNCDALSFHKY</sequence>
<accession>A0AAV6UIE8</accession>
<dbReference type="EMBL" id="JAFNEN010000390">
    <property type="protein sequence ID" value="KAG8184032.1"/>
    <property type="molecule type" value="Genomic_DNA"/>
</dbReference>
<organism evidence="1 2">
    <name type="scientific">Oedothorax gibbosus</name>
    <dbReference type="NCBI Taxonomy" id="931172"/>
    <lineage>
        <taxon>Eukaryota</taxon>
        <taxon>Metazoa</taxon>
        <taxon>Ecdysozoa</taxon>
        <taxon>Arthropoda</taxon>
        <taxon>Chelicerata</taxon>
        <taxon>Arachnida</taxon>
        <taxon>Araneae</taxon>
        <taxon>Araneomorphae</taxon>
        <taxon>Entelegynae</taxon>
        <taxon>Araneoidea</taxon>
        <taxon>Linyphiidae</taxon>
        <taxon>Erigoninae</taxon>
        <taxon>Oedothorax</taxon>
    </lineage>
</organism>
<keyword evidence="2" id="KW-1185">Reference proteome</keyword>